<feature type="non-terminal residue" evidence="12">
    <location>
        <position position="1"/>
    </location>
</feature>
<dbReference type="InterPro" id="IPR041373">
    <property type="entry name" value="RT_RNaseH"/>
</dbReference>
<evidence type="ECO:0000256" key="8">
    <source>
        <dbReference type="ARBA" id="ARBA00022918"/>
    </source>
</evidence>
<keyword evidence="13" id="KW-1185">Reference proteome</keyword>
<organism evidence="12 13">
    <name type="scientific">Taxus chinensis</name>
    <name type="common">Chinese yew</name>
    <name type="synonym">Taxus wallichiana var. chinensis</name>
    <dbReference type="NCBI Taxonomy" id="29808"/>
    <lineage>
        <taxon>Eukaryota</taxon>
        <taxon>Viridiplantae</taxon>
        <taxon>Streptophyta</taxon>
        <taxon>Embryophyta</taxon>
        <taxon>Tracheophyta</taxon>
        <taxon>Spermatophyta</taxon>
        <taxon>Pinopsida</taxon>
        <taxon>Pinidae</taxon>
        <taxon>Conifers II</taxon>
        <taxon>Cupressales</taxon>
        <taxon>Taxaceae</taxon>
        <taxon>Taxus</taxon>
    </lineage>
</organism>
<evidence type="ECO:0000256" key="5">
    <source>
        <dbReference type="ARBA" id="ARBA00022741"/>
    </source>
</evidence>
<evidence type="ECO:0000256" key="4">
    <source>
        <dbReference type="ARBA" id="ARBA00022737"/>
    </source>
</evidence>
<dbReference type="Gene3D" id="2.20.110.10">
    <property type="entry name" value="Histone H3 K4-specific methyltransferase SET7/9 N-terminal domain"/>
    <property type="match status" value="1"/>
</dbReference>
<dbReference type="Gene3D" id="3.30.70.270">
    <property type="match status" value="1"/>
</dbReference>
<keyword evidence="5" id="KW-0547">Nucleotide-binding</keyword>
<dbReference type="GO" id="GO:0003964">
    <property type="term" value="F:RNA-directed DNA polymerase activity"/>
    <property type="evidence" value="ECO:0007669"/>
    <property type="project" value="UniProtKB-KW"/>
</dbReference>
<dbReference type="SUPFAM" id="SSF52490">
    <property type="entry name" value="Tubulin nucleotide-binding domain-like"/>
    <property type="match status" value="1"/>
</dbReference>
<keyword evidence="8" id="KW-0695">RNA-directed DNA polymerase</keyword>
<evidence type="ECO:0000256" key="1">
    <source>
        <dbReference type="ARBA" id="ARBA00022679"/>
    </source>
</evidence>
<evidence type="ECO:0000256" key="9">
    <source>
        <dbReference type="ARBA" id="ARBA00023134"/>
    </source>
</evidence>
<dbReference type="GO" id="GO:0016787">
    <property type="term" value="F:hydrolase activity"/>
    <property type="evidence" value="ECO:0007669"/>
    <property type="project" value="UniProtKB-KW"/>
</dbReference>
<dbReference type="GO" id="GO:0004519">
    <property type="term" value="F:endonuclease activity"/>
    <property type="evidence" value="ECO:0007669"/>
    <property type="project" value="UniProtKB-KW"/>
</dbReference>
<keyword evidence="2" id="KW-0548">Nucleotidyltransferase</keyword>
<feature type="compositionally biased region" description="Polar residues" evidence="10">
    <location>
        <begin position="764"/>
        <end position="774"/>
    </location>
</feature>
<feature type="domain" description="Reverse transcriptase RNase H-like" evidence="11">
    <location>
        <begin position="235"/>
        <end position="331"/>
    </location>
</feature>
<gene>
    <name evidence="12" type="ORF">KI387_032506</name>
</gene>
<dbReference type="InterPro" id="IPR050951">
    <property type="entry name" value="Retrovirus_Pol_polyprotein"/>
</dbReference>
<dbReference type="Proteomes" id="UP000824469">
    <property type="component" value="Unassembled WGS sequence"/>
</dbReference>
<dbReference type="SUPFAM" id="SSF82185">
    <property type="entry name" value="Histone H3 K4-specific methyltransferase SET7/9 N-terminal domain"/>
    <property type="match status" value="1"/>
</dbReference>
<dbReference type="InterPro" id="IPR043502">
    <property type="entry name" value="DNA/RNA_pol_sf"/>
</dbReference>
<keyword evidence="6" id="KW-0255">Endonuclease</keyword>
<dbReference type="InterPro" id="IPR003409">
    <property type="entry name" value="MORN"/>
</dbReference>
<evidence type="ECO:0000313" key="12">
    <source>
        <dbReference type="EMBL" id="KAH9288389.1"/>
    </source>
</evidence>
<dbReference type="SUPFAM" id="SSF55307">
    <property type="entry name" value="Tubulin C-terminal domain-like"/>
    <property type="match status" value="1"/>
</dbReference>
<dbReference type="GO" id="GO:0005525">
    <property type="term" value="F:GTP binding"/>
    <property type="evidence" value="ECO:0007669"/>
    <property type="project" value="UniProtKB-KW"/>
</dbReference>
<evidence type="ECO:0000256" key="7">
    <source>
        <dbReference type="ARBA" id="ARBA00022801"/>
    </source>
</evidence>
<sequence>MELKFKVDDKEVVLQGMKSGTPQIMTSKRMEKTFKRGQVTWAAYCLVRSTFIAIQQSYQEDIQLLIDRHAKVFNILPHGLPPDRGFQHVIELEPGTIPVITTLYRHLRVYKEEIERTIKELLEMGLIRPSSSPFASSVVLVKKDGTLKICVDYRWLNKRTIKNRYPIPRIDELHGVVLFSKIDLRRFVKGFSQLAGPLIDLIRKGAFSWSKTTQIAFDKLKKVMNSCPVLAVLGFSIPFVLEHDALDEGIGVVLVRNKHRIAYESRKVKEHEWNISIYDKEMLAIMLLLLKFREYLVCERFVVKTDHNSLRFFFHQMDLNDRQQKWVSLLQADDFDIENVKGKNNVVADALSRKPIPCSFDDVALQNGKMNFRLLNSTRHIGSFPLGGCDGLFQYGADGLPYIGRVNNKVAGTGFGSDDKAAIKLLRAIKSNGGLAVSIIMKPFSFEGQRRKKEVDKLIVRLAKFSNLSVVVDSDALLKRETVTLTEALRTANNAVVLAIMSVSALLSDSYMKILHIMPDQSKVVATSDVLNILQHSGRAVVGFGAGYSVKASVEQAAFDCPFLGGGLIQGMKDVVICITASEKIMDRKDMQAAVCAFRHIAKSSAKIICTTVLESTLEPNVIVSTIIITGVESPDATPNLNFWSQFSLRLPFPFAHFWGGLSLKSTDSQATVLPKGISFLEKTLSTSQRTLKKDTQKPPTNALSITTECQDGSSALSSCNKNDNSGLSSKSTASQATVLPKGASFSENTLSAGQRTLKKDTQKPPTNALSISTECQDGSIPFSSCNKNDNGGFKPQLPCINTEFSDITTNTHSSTAINDVVDNHGENIPDLDLAQGTSSNYKSGHIGDPNAYIGAKNQAIQHKLSPSNSSNAIFSPDYVKDSFPRECVEGNMKGSVIASITQNERAANIDESSNSQCMDIAIGLGCQKEDTSGKSNQEMPILDKSTDINIHNSEIAVAHPEGSIPVAQLMDKEELVCWNEELDFSAAEAWAHTQSSLQKNSEVDDRRHPIGIKFVNEKNGNHLYSKFQAGQGTQIEGSQNEIPQDADVFPWNGLADAGLSAMMEIYQAASALVSGNDTEEHRKQRSLSDRAASMLETERGLKRKWSPIIEMRYRDGMYRGRCKGGLPEGKGRLRYKDGSFYDGLWKLGKRCGTGTFYYSSGDMYQGSWREDLMHGK</sequence>
<feature type="region of interest" description="Disordered" evidence="10">
    <location>
        <begin position="721"/>
        <end position="774"/>
    </location>
</feature>
<evidence type="ECO:0000256" key="10">
    <source>
        <dbReference type="SAM" id="MobiDB-lite"/>
    </source>
</evidence>
<accession>A0AA38BZT3</accession>
<keyword evidence="1" id="KW-0808">Transferase</keyword>
<evidence type="ECO:0000256" key="2">
    <source>
        <dbReference type="ARBA" id="ARBA00022695"/>
    </source>
</evidence>
<dbReference type="CDD" id="cd01647">
    <property type="entry name" value="RT_LTR"/>
    <property type="match status" value="1"/>
</dbReference>
<dbReference type="SUPFAM" id="SSF56672">
    <property type="entry name" value="DNA/RNA polymerases"/>
    <property type="match status" value="1"/>
</dbReference>
<evidence type="ECO:0000259" key="11">
    <source>
        <dbReference type="Pfam" id="PF17917"/>
    </source>
</evidence>
<dbReference type="CDD" id="cd09274">
    <property type="entry name" value="RNase_HI_RT_Ty3"/>
    <property type="match status" value="1"/>
</dbReference>
<dbReference type="SMART" id="SM00698">
    <property type="entry name" value="MORN"/>
    <property type="match status" value="3"/>
</dbReference>
<comment type="caution">
    <text evidence="12">The sequence shown here is derived from an EMBL/GenBank/DDBJ whole genome shotgun (WGS) entry which is preliminary data.</text>
</comment>
<dbReference type="Gene3D" id="3.10.10.10">
    <property type="entry name" value="HIV Type 1 Reverse Transcriptase, subunit A, domain 1"/>
    <property type="match status" value="1"/>
</dbReference>
<dbReference type="InterPro" id="IPR003008">
    <property type="entry name" value="Tubulin_FtsZ_GTPase"/>
</dbReference>
<protein>
    <recommendedName>
        <fullName evidence="11">Reverse transcriptase RNase H-like domain-containing protein</fullName>
    </recommendedName>
</protein>
<feature type="compositionally biased region" description="Polar residues" evidence="10">
    <location>
        <begin position="746"/>
        <end position="755"/>
    </location>
</feature>
<reference evidence="12 13" key="1">
    <citation type="journal article" date="2021" name="Nat. Plants">
        <title>The Taxus genome provides insights into paclitaxel biosynthesis.</title>
        <authorList>
            <person name="Xiong X."/>
            <person name="Gou J."/>
            <person name="Liao Q."/>
            <person name="Li Y."/>
            <person name="Zhou Q."/>
            <person name="Bi G."/>
            <person name="Li C."/>
            <person name="Du R."/>
            <person name="Wang X."/>
            <person name="Sun T."/>
            <person name="Guo L."/>
            <person name="Liang H."/>
            <person name="Lu P."/>
            <person name="Wu Y."/>
            <person name="Zhang Z."/>
            <person name="Ro D.K."/>
            <person name="Shang Y."/>
            <person name="Huang S."/>
            <person name="Yan J."/>
        </authorList>
    </citation>
    <scope>NUCLEOTIDE SEQUENCE [LARGE SCALE GENOMIC DNA]</scope>
    <source>
        <strain evidence="12">Ta-2019</strain>
    </source>
</reference>
<dbReference type="Gene3D" id="3.40.50.1440">
    <property type="entry name" value="Tubulin/FtsZ, GTPase domain"/>
    <property type="match status" value="1"/>
</dbReference>
<dbReference type="InterPro" id="IPR008280">
    <property type="entry name" value="Tub_FtsZ_C"/>
</dbReference>
<keyword evidence="9" id="KW-0342">GTP-binding</keyword>
<evidence type="ECO:0000256" key="6">
    <source>
        <dbReference type="ARBA" id="ARBA00022759"/>
    </source>
</evidence>
<feature type="compositionally biased region" description="Polar residues" evidence="10">
    <location>
        <begin position="721"/>
        <end position="738"/>
    </location>
</feature>
<dbReference type="Pfam" id="PF02493">
    <property type="entry name" value="MORN"/>
    <property type="match status" value="3"/>
</dbReference>
<evidence type="ECO:0000256" key="3">
    <source>
        <dbReference type="ARBA" id="ARBA00022722"/>
    </source>
</evidence>
<keyword evidence="3" id="KW-0540">Nuclease</keyword>
<evidence type="ECO:0000313" key="13">
    <source>
        <dbReference type="Proteomes" id="UP000824469"/>
    </source>
</evidence>
<keyword evidence="4" id="KW-0677">Repeat</keyword>
<dbReference type="GO" id="GO:0016020">
    <property type="term" value="C:membrane"/>
    <property type="evidence" value="ECO:0007669"/>
    <property type="project" value="UniProtKB-ARBA"/>
</dbReference>
<dbReference type="EMBL" id="JAHRHJ020003813">
    <property type="protein sequence ID" value="KAH9288389.1"/>
    <property type="molecule type" value="Genomic_DNA"/>
</dbReference>
<dbReference type="PRINTS" id="PR00423">
    <property type="entry name" value="CELLDVISFTSZ"/>
</dbReference>
<dbReference type="PANTHER" id="PTHR37984">
    <property type="entry name" value="PROTEIN CBG26694"/>
    <property type="match status" value="1"/>
</dbReference>
<dbReference type="InterPro" id="IPR043128">
    <property type="entry name" value="Rev_trsase/Diguanyl_cyclase"/>
</dbReference>
<dbReference type="InterPro" id="IPR036525">
    <property type="entry name" value="Tubulin/FtsZ_GTPase_sf"/>
</dbReference>
<keyword evidence="7" id="KW-0378">Hydrolase</keyword>
<dbReference type="Pfam" id="PF17917">
    <property type="entry name" value="RT_RNaseH"/>
    <property type="match status" value="1"/>
</dbReference>
<dbReference type="PANTHER" id="PTHR37984:SF5">
    <property type="entry name" value="PROTEIN NYNRIN-LIKE"/>
    <property type="match status" value="1"/>
</dbReference>
<dbReference type="AlphaFoldDB" id="A0AA38BZT3"/>
<name>A0AA38BZT3_TAXCH</name>
<proteinExistence type="predicted"/>